<feature type="transmembrane region" description="Helical" evidence="15">
    <location>
        <begin position="212"/>
        <end position="235"/>
    </location>
</feature>
<dbReference type="GO" id="GO:0005886">
    <property type="term" value="C:plasma membrane"/>
    <property type="evidence" value="ECO:0007669"/>
    <property type="project" value="TreeGrafter"/>
</dbReference>
<dbReference type="Pfam" id="PF08030">
    <property type="entry name" value="NAD_binding_6"/>
    <property type="match status" value="1"/>
</dbReference>
<feature type="transmembrane region" description="Helical" evidence="15">
    <location>
        <begin position="62"/>
        <end position="89"/>
    </location>
</feature>
<evidence type="ECO:0000259" key="16">
    <source>
        <dbReference type="PROSITE" id="PS51384"/>
    </source>
</evidence>
<dbReference type="GO" id="GO:0006811">
    <property type="term" value="P:monoatomic ion transport"/>
    <property type="evidence" value="ECO:0007669"/>
    <property type="project" value="UniProtKB-KW"/>
</dbReference>
<keyword evidence="6" id="KW-0479">Metal-binding</keyword>
<evidence type="ECO:0000256" key="14">
    <source>
        <dbReference type="ARBA" id="ARBA00066905"/>
    </source>
</evidence>
<dbReference type="CDD" id="cd06186">
    <property type="entry name" value="NOX_Duox_like_FAD_NADP"/>
    <property type="match status" value="1"/>
</dbReference>
<accession>A0AAN9LQF7</accession>
<dbReference type="PANTHER" id="PTHR11972">
    <property type="entry name" value="NADPH OXIDASE"/>
    <property type="match status" value="1"/>
</dbReference>
<evidence type="ECO:0000256" key="15">
    <source>
        <dbReference type="SAM" id="Phobius"/>
    </source>
</evidence>
<keyword evidence="12 15" id="KW-0472">Membrane</keyword>
<dbReference type="FunFam" id="3.40.50.80:FF:000039">
    <property type="entry name" value="Ferric reduction oxidase 3"/>
    <property type="match status" value="1"/>
</dbReference>
<organism evidence="17 18">
    <name type="scientific">Canavalia gladiata</name>
    <name type="common">Sword bean</name>
    <name type="synonym">Dolichos gladiatus</name>
    <dbReference type="NCBI Taxonomy" id="3824"/>
    <lineage>
        <taxon>Eukaryota</taxon>
        <taxon>Viridiplantae</taxon>
        <taxon>Streptophyta</taxon>
        <taxon>Embryophyta</taxon>
        <taxon>Tracheophyta</taxon>
        <taxon>Spermatophyta</taxon>
        <taxon>Magnoliopsida</taxon>
        <taxon>eudicotyledons</taxon>
        <taxon>Gunneridae</taxon>
        <taxon>Pentapetalae</taxon>
        <taxon>rosids</taxon>
        <taxon>fabids</taxon>
        <taxon>Fabales</taxon>
        <taxon>Fabaceae</taxon>
        <taxon>Papilionoideae</taxon>
        <taxon>50 kb inversion clade</taxon>
        <taxon>NPAAA clade</taxon>
        <taxon>indigoferoid/millettioid clade</taxon>
        <taxon>Phaseoleae</taxon>
        <taxon>Canavalia</taxon>
    </lineage>
</organism>
<dbReference type="InterPro" id="IPR017927">
    <property type="entry name" value="FAD-bd_FR_type"/>
</dbReference>
<feature type="domain" description="FAD-binding FR-type" evidence="16">
    <location>
        <begin position="326"/>
        <end position="431"/>
    </location>
</feature>
<evidence type="ECO:0000256" key="7">
    <source>
        <dbReference type="ARBA" id="ARBA00022982"/>
    </source>
</evidence>
<dbReference type="PROSITE" id="PS51384">
    <property type="entry name" value="FAD_FR"/>
    <property type="match status" value="1"/>
</dbReference>
<keyword evidence="4" id="KW-0813">Transport</keyword>
<keyword evidence="7" id="KW-0249">Electron transport</keyword>
<dbReference type="AlphaFoldDB" id="A0AAN9LQF7"/>
<feature type="transmembrane region" description="Helical" evidence="15">
    <location>
        <begin position="20"/>
        <end position="41"/>
    </location>
</feature>
<keyword evidence="5 15" id="KW-0812">Transmembrane</keyword>
<evidence type="ECO:0000256" key="11">
    <source>
        <dbReference type="ARBA" id="ARBA00023065"/>
    </source>
</evidence>
<proteinExistence type="inferred from homology"/>
<evidence type="ECO:0000313" key="17">
    <source>
        <dbReference type="EMBL" id="KAK7340287.1"/>
    </source>
</evidence>
<keyword evidence="10" id="KW-0408">Iron</keyword>
<comment type="caution">
    <text evidence="17">The sequence shown here is derived from an EMBL/GenBank/DDBJ whole genome shotgun (WGS) entry which is preliminary data.</text>
</comment>
<dbReference type="Pfam" id="PF08022">
    <property type="entry name" value="FAD_binding_8"/>
    <property type="match status" value="1"/>
</dbReference>
<dbReference type="SFLD" id="SFLDG01168">
    <property type="entry name" value="Ferric_reductase_subgroup_(FRE"/>
    <property type="match status" value="1"/>
</dbReference>
<dbReference type="SFLD" id="SFLDS00052">
    <property type="entry name" value="Ferric_Reductase_Domain"/>
    <property type="match status" value="1"/>
</dbReference>
<evidence type="ECO:0000256" key="4">
    <source>
        <dbReference type="ARBA" id="ARBA00022448"/>
    </source>
</evidence>
<dbReference type="GO" id="GO:0140618">
    <property type="term" value="F:ferric-chelate reductase (NADH) activity"/>
    <property type="evidence" value="ECO:0007669"/>
    <property type="project" value="UniProtKB-EC"/>
</dbReference>
<dbReference type="InterPro" id="IPR013130">
    <property type="entry name" value="Fe3_Rdtase_TM_dom"/>
</dbReference>
<dbReference type="Pfam" id="PF01794">
    <property type="entry name" value="Ferric_reduct"/>
    <property type="match status" value="1"/>
</dbReference>
<dbReference type="InterPro" id="IPR013112">
    <property type="entry name" value="FAD-bd_8"/>
</dbReference>
<dbReference type="EC" id="1.16.1.7" evidence="14"/>
<dbReference type="InterPro" id="IPR013121">
    <property type="entry name" value="Fe_red_NAD-bd_6"/>
</dbReference>
<feature type="transmembrane region" description="Helical" evidence="15">
    <location>
        <begin position="287"/>
        <end position="318"/>
    </location>
</feature>
<dbReference type="InterPro" id="IPR039261">
    <property type="entry name" value="FNR_nucleotide-bd"/>
</dbReference>
<protein>
    <recommendedName>
        <fullName evidence="14">ferric-chelate reductase (NADH)</fullName>
        <ecNumber evidence="14">1.16.1.7</ecNumber>
    </recommendedName>
</protein>
<feature type="transmembrane region" description="Helical" evidence="15">
    <location>
        <begin position="128"/>
        <end position="146"/>
    </location>
</feature>
<keyword evidence="11" id="KW-0406">Ion transport</keyword>
<evidence type="ECO:0000256" key="9">
    <source>
        <dbReference type="ARBA" id="ARBA00023002"/>
    </source>
</evidence>
<dbReference type="SUPFAM" id="SSF52343">
    <property type="entry name" value="Ferredoxin reductase-like, C-terminal NADP-linked domain"/>
    <property type="match status" value="1"/>
</dbReference>
<dbReference type="PANTHER" id="PTHR11972:SF41">
    <property type="entry name" value="FERRIC REDUCTION OXIDASE 2"/>
    <property type="match status" value="1"/>
</dbReference>
<evidence type="ECO:0000256" key="5">
    <source>
        <dbReference type="ARBA" id="ARBA00022692"/>
    </source>
</evidence>
<dbReference type="Gene3D" id="3.40.50.80">
    <property type="entry name" value="Nucleotide-binding domain of ferredoxin-NADP reductase (FNR) module"/>
    <property type="match status" value="2"/>
</dbReference>
<keyword evidence="18" id="KW-1185">Reference proteome</keyword>
<feature type="transmembrane region" description="Helical" evidence="15">
    <location>
        <begin position="255"/>
        <end position="275"/>
    </location>
</feature>
<dbReference type="Proteomes" id="UP001367508">
    <property type="component" value="Unassembled WGS sequence"/>
</dbReference>
<name>A0AAN9LQF7_CANGL</name>
<keyword evidence="9" id="KW-0560">Oxidoreductase</keyword>
<feature type="transmembrane region" description="Helical" evidence="15">
    <location>
        <begin position="547"/>
        <end position="571"/>
    </location>
</feature>
<dbReference type="InterPro" id="IPR050369">
    <property type="entry name" value="RBOH/FRE"/>
</dbReference>
<comment type="catalytic activity">
    <reaction evidence="13">
        <text>2 a Fe(II)-siderophore + NAD(+) + H(+) = 2 a Fe(III)-siderophore + NADH</text>
        <dbReference type="Rhea" id="RHEA:15061"/>
        <dbReference type="Rhea" id="RHEA-COMP:11342"/>
        <dbReference type="Rhea" id="RHEA-COMP:11344"/>
        <dbReference type="ChEBI" id="CHEBI:15378"/>
        <dbReference type="ChEBI" id="CHEBI:29033"/>
        <dbReference type="ChEBI" id="CHEBI:29034"/>
        <dbReference type="ChEBI" id="CHEBI:57540"/>
        <dbReference type="ChEBI" id="CHEBI:57945"/>
        <dbReference type="EC" id="1.16.1.7"/>
    </reaction>
</comment>
<dbReference type="EMBL" id="JAYMYQ010000004">
    <property type="protein sequence ID" value="KAK7340287.1"/>
    <property type="molecule type" value="Genomic_DNA"/>
</dbReference>
<evidence type="ECO:0000256" key="1">
    <source>
        <dbReference type="ARBA" id="ARBA00001974"/>
    </source>
</evidence>
<comment type="subcellular location">
    <subcellularLocation>
        <location evidence="2">Membrane</location>
        <topology evidence="2">Multi-pass membrane protein</topology>
    </subcellularLocation>
</comment>
<dbReference type="GO" id="GO:0046872">
    <property type="term" value="F:metal ion binding"/>
    <property type="evidence" value="ECO:0007669"/>
    <property type="project" value="UniProtKB-KW"/>
</dbReference>
<evidence type="ECO:0000256" key="10">
    <source>
        <dbReference type="ARBA" id="ARBA00023004"/>
    </source>
</evidence>
<evidence type="ECO:0000256" key="2">
    <source>
        <dbReference type="ARBA" id="ARBA00004141"/>
    </source>
</evidence>
<evidence type="ECO:0000256" key="6">
    <source>
        <dbReference type="ARBA" id="ARBA00022723"/>
    </source>
</evidence>
<evidence type="ECO:0000256" key="8">
    <source>
        <dbReference type="ARBA" id="ARBA00022989"/>
    </source>
</evidence>
<reference evidence="17 18" key="1">
    <citation type="submission" date="2024-01" db="EMBL/GenBank/DDBJ databases">
        <title>The genomes of 5 underutilized Papilionoideae crops provide insights into root nodulation and disease resistanc.</title>
        <authorList>
            <person name="Jiang F."/>
        </authorList>
    </citation>
    <scope>NUCLEOTIDE SEQUENCE [LARGE SCALE GENOMIC DNA]</scope>
    <source>
        <strain evidence="17">LVBAO_FW01</strain>
        <tissue evidence="17">Leaves</tissue>
    </source>
</reference>
<comment type="similarity">
    <text evidence="3">Belongs to the ferric reductase (FRE) family.</text>
</comment>
<evidence type="ECO:0000256" key="3">
    <source>
        <dbReference type="ARBA" id="ARBA00006278"/>
    </source>
</evidence>
<evidence type="ECO:0000256" key="12">
    <source>
        <dbReference type="ARBA" id="ARBA00023136"/>
    </source>
</evidence>
<evidence type="ECO:0000256" key="13">
    <source>
        <dbReference type="ARBA" id="ARBA00050970"/>
    </source>
</evidence>
<keyword evidence="8 15" id="KW-1133">Transmembrane helix</keyword>
<sequence>MDAEVMMKKSPSQEKYCRVQYAIKLLALIVFLGWIFIWIMAPTNTYRQNWWPRLQAKTSSIFGAQGTILLLYTFPIFLVAVLGCIYIHIANKAKDFSMESCGKKHEVSIWKRPVLVRGPLGIVSGTELALLFMFIVLLVWSFSIYLHNGFAKIALKSAAEQGVQVWEKKLGSAAVRLGLVGNICLAFLFFPVTRGSSILPLLGLTSERCVKYHIWLGHMVMTLFTAHGVCLIIYWAVTDKLSKMLEWKKNRISNVAGEISLLVGLFMWVGTIPRIRQKAFELFFYTHYLYILFVVFFIFHVGIFHTCTMLPGFYLFLVDRYLRFLQSRHRVRLVSARVLPCETVELNFYKSHGLTYNSTSIMFINVPSISKLQWHPFTITSNSNLEPNMLSVVIKGEGTWSRKLYQMLSTPSAIDHLNISVEGPYGPALTNYLRYDTLVMVSGGSGITPFVSIIREIMYLSTTFRYRTPKVILICAFKKSSCLSMLDLILPNSGTQCDISKMQLRVEAYITGKEEPKLDSQTPLQQIWFKPNSKDAPISAILGPNSWLWLCAIISSSFIIFLILIGIITRYYIFPIDHNSNEIFSHPLRSFLNMLVICVSIALAASIAFLWNKKQNDKEAKQIQNLEGPSTAMSPKLNIDKADREMESLPGQSLAQATNVHYGVRPDLRRLVFEQKGSSVGVFVSGPKKMRQEVAAICSSNLAKNLHFESFSFNCIFLVKFVISCHCQLHVLH</sequence>
<gene>
    <name evidence="17" type="ORF">VNO77_20989</name>
</gene>
<comment type="cofactor">
    <cofactor evidence="1">
        <name>FAD</name>
        <dbReference type="ChEBI" id="CHEBI:57692"/>
    </cofactor>
</comment>
<feature type="transmembrane region" description="Helical" evidence="15">
    <location>
        <begin position="591"/>
        <end position="611"/>
    </location>
</feature>
<evidence type="ECO:0000313" key="18">
    <source>
        <dbReference type="Proteomes" id="UP001367508"/>
    </source>
</evidence>